<dbReference type="NCBIfam" id="TIGR03967">
    <property type="entry name" value="mycofact_MftB"/>
    <property type="match status" value="1"/>
</dbReference>
<dbReference type="AlphaFoldDB" id="A0A6J7HWN0"/>
<proteinExistence type="predicted"/>
<dbReference type="Pfam" id="PF26520">
    <property type="entry name" value="MftB_chaperone"/>
    <property type="match status" value="1"/>
</dbReference>
<accession>A0A6J7HWN0</accession>
<evidence type="ECO:0000313" key="1">
    <source>
        <dbReference type="EMBL" id="CAB4921525.1"/>
    </source>
</evidence>
<name>A0A6J7HWN0_9ZZZZ</name>
<organism evidence="1">
    <name type="scientific">freshwater metagenome</name>
    <dbReference type="NCBI Taxonomy" id="449393"/>
    <lineage>
        <taxon>unclassified sequences</taxon>
        <taxon>metagenomes</taxon>
        <taxon>ecological metagenomes</taxon>
    </lineage>
</organism>
<protein>
    <submittedName>
        <fullName evidence="1">Unannotated protein</fullName>
    </submittedName>
</protein>
<gene>
    <name evidence="1" type="ORF">UFOPK3564_01859</name>
</gene>
<reference evidence="1" key="1">
    <citation type="submission" date="2020-05" db="EMBL/GenBank/DDBJ databases">
        <authorList>
            <person name="Chiriac C."/>
            <person name="Salcher M."/>
            <person name="Ghai R."/>
            <person name="Kavagutti S V."/>
        </authorList>
    </citation>
    <scope>NUCLEOTIDE SEQUENCE</scope>
</reference>
<sequence>MSTPTITPAAADAKDASVADVVARRRLDFDPTAAWALSPQVALRPERFGALAYHFGTRRLSFLKSPRLLAVVEALADHPSATEACAAVGITEAEMPGMTTALSTLARTDMIVPRTSA</sequence>
<dbReference type="InterPro" id="IPR023850">
    <property type="entry name" value="MftB"/>
</dbReference>
<dbReference type="EMBL" id="CAFBMK010000108">
    <property type="protein sequence ID" value="CAB4921525.1"/>
    <property type="molecule type" value="Genomic_DNA"/>
</dbReference>